<dbReference type="RefSeq" id="WP_003404161.1">
    <property type="nucleotide sequence ID" value="NZ_CP013243.1"/>
</dbReference>
<evidence type="ECO:0000313" key="2">
    <source>
        <dbReference type="Proteomes" id="UP000182204"/>
    </source>
</evidence>
<proteinExistence type="predicted"/>
<dbReference type="EMBL" id="CP013243">
    <property type="protein sequence ID" value="APH15636.1"/>
    <property type="molecule type" value="Genomic_DNA"/>
</dbReference>
<accession>A0A6M0Y1F9</accession>
<gene>
    <name evidence="1" type="ORF">NPD5_3767</name>
</gene>
<dbReference type="AlphaFoldDB" id="A0A1J1CS15"/>
<organism evidence="1 2">
    <name type="scientific">Clostridium sporogenes</name>
    <dbReference type="NCBI Taxonomy" id="1509"/>
    <lineage>
        <taxon>Bacteria</taxon>
        <taxon>Bacillati</taxon>
        <taxon>Bacillota</taxon>
        <taxon>Clostridia</taxon>
        <taxon>Eubacteriales</taxon>
        <taxon>Clostridiaceae</taxon>
        <taxon>Clostridium</taxon>
    </lineage>
</organism>
<protein>
    <submittedName>
        <fullName evidence="1">Uncharacterized protein</fullName>
    </submittedName>
</protein>
<dbReference type="Proteomes" id="UP000182204">
    <property type="component" value="Chromosome"/>
</dbReference>
<accession>A0A1J1CS15</accession>
<sequence length="158" mass="18393">MENEKITTGDKVMAIIGLIVIFGMIAGIVKCGKYQYKQYMKNKEIQQQQDELESAERNVTDNVHEDAKKKRLLKEYELIEKKLGISRNSIYINDEVSYEGIDEDDYSSKVVVNGREYMAVFGSVGVTKTYKLPAKYKHREVRFTHYEITEIKKLVLIR</sequence>
<reference evidence="1 2" key="1">
    <citation type="submission" date="2015-11" db="EMBL/GenBank/DDBJ databases">
        <authorList>
            <person name="Hill K.K."/>
            <person name="Shirey T.B."/>
            <person name="Raphael B."/>
            <person name="Daligault H.E."/>
            <person name="Davenport K.W."/>
            <person name="Bruce D.C."/>
            <person name="Foley B.T."/>
            <person name="Johnson S.L."/>
        </authorList>
    </citation>
    <scope>NUCLEOTIDE SEQUENCE [LARGE SCALE GENOMIC DNA]</scope>
    <source>
        <strain evidence="1 2">CDC_1632</strain>
    </source>
</reference>
<name>A0A1J1CS15_CLOSG</name>
<evidence type="ECO:0000313" key="1">
    <source>
        <dbReference type="EMBL" id="APH15636.1"/>
    </source>
</evidence>